<dbReference type="PANTHER" id="PTHR45947">
    <property type="entry name" value="SULFOQUINOVOSYL TRANSFERASE SQD2"/>
    <property type="match status" value="1"/>
</dbReference>
<dbReference type="SUPFAM" id="SSF53756">
    <property type="entry name" value="UDP-Glycosyltransferase/glycogen phosphorylase"/>
    <property type="match status" value="1"/>
</dbReference>
<dbReference type="InterPro" id="IPR050194">
    <property type="entry name" value="Glycosyltransferase_grp1"/>
</dbReference>
<feature type="domain" description="Glycosyltransferase subfamily 4-like N-terminal" evidence="4">
    <location>
        <begin position="21"/>
        <end position="195"/>
    </location>
</feature>
<dbReference type="RefSeq" id="WP_141810854.1">
    <property type="nucleotide sequence ID" value="NZ_VFPG01000001.1"/>
</dbReference>
<accession>A0A543FGY2</accession>
<evidence type="ECO:0000313" key="6">
    <source>
        <dbReference type="Proteomes" id="UP000316331"/>
    </source>
</evidence>
<reference evidence="5 6" key="1">
    <citation type="submission" date="2019-06" db="EMBL/GenBank/DDBJ databases">
        <title>Sequencing the genomes of 1000 actinobacteria strains.</title>
        <authorList>
            <person name="Klenk H.-P."/>
        </authorList>
    </citation>
    <scope>NUCLEOTIDE SEQUENCE [LARGE SCALE GENOMIC DNA]</scope>
    <source>
        <strain evidence="5 6">DSM 103495</strain>
    </source>
</reference>
<dbReference type="GO" id="GO:1901137">
    <property type="term" value="P:carbohydrate derivative biosynthetic process"/>
    <property type="evidence" value="ECO:0007669"/>
    <property type="project" value="UniProtKB-ARBA"/>
</dbReference>
<dbReference type="EMBL" id="VFPG01000001">
    <property type="protein sequence ID" value="TQM33026.1"/>
    <property type="molecule type" value="Genomic_DNA"/>
</dbReference>
<evidence type="ECO:0000256" key="1">
    <source>
        <dbReference type="ARBA" id="ARBA00022676"/>
    </source>
</evidence>
<name>A0A543FGY2_9NOCA</name>
<keyword evidence="2 5" id="KW-0808">Transferase</keyword>
<evidence type="ECO:0000259" key="3">
    <source>
        <dbReference type="Pfam" id="PF00534"/>
    </source>
</evidence>
<dbReference type="Gene3D" id="3.40.50.2000">
    <property type="entry name" value="Glycogen Phosphorylase B"/>
    <property type="match status" value="2"/>
</dbReference>
<protein>
    <submittedName>
        <fullName evidence="5">Glycosyltransferase involved in cell wall biosynthesis</fullName>
    </submittedName>
</protein>
<dbReference type="Proteomes" id="UP000316331">
    <property type="component" value="Unassembled WGS sequence"/>
</dbReference>
<dbReference type="GO" id="GO:1903509">
    <property type="term" value="P:liposaccharide metabolic process"/>
    <property type="evidence" value="ECO:0007669"/>
    <property type="project" value="UniProtKB-ARBA"/>
</dbReference>
<keyword evidence="1" id="KW-0328">Glycosyltransferase</keyword>
<dbReference type="InterPro" id="IPR028098">
    <property type="entry name" value="Glyco_trans_4-like_N"/>
</dbReference>
<feature type="domain" description="Glycosyl transferase family 1" evidence="3">
    <location>
        <begin position="211"/>
        <end position="369"/>
    </location>
</feature>
<dbReference type="OrthoDB" id="9810929at2"/>
<dbReference type="Pfam" id="PF13439">
    <property type="entry name" value="Glyco_transf_4"/>
    <property type="match status" value="1"/>
</dbReference>
<dbReference type="InterPro" id="IPR001296">
    <property type="entry name" value="Glyco_trans_1"/>
</dbReference>
<dbReference type="GO" id="GO:0016757">
    <property type="term" value="F:glycosyltransferase activity"/>
    <property type="evidence" value="ECO:0007669"/>
    <property type="project" value="UniProtKB-KW"/>
</dbReference>
<evidence type="ECO:0000313" key="5">
    <source>
        <dbReference type="EMBL" id="TQM33026.1"/>
    </source>
</evidence>
<sequence length="412" mass="44640">MKIAMVSEHVSPLADPGGGAGGQQVHVAALSAALVRRGHRVTVYTRRDDPHIRTEVATRDGYRVVHVPAGPPRPLGRDQTLPHLGEFGTFLRKHWAIDTPDLVHAHFWMSALAAELAARAHDIPVVVTFHALGTVKRRHHGLADTSPRSRIRFERLIATRAAHVLATSADEAVELVRMGVPRFRISVAPCGVDLTAFRPEGGMADRKARHRIFAAGRLVRRKGFDLAVRALPDLPDTELVIAGGAVGDDVDDDAESKRLRRIAVEHGVHERVRLLGQVSHSAMPRLYRSADVVLCTPWYEPFGFVPLEAMACRKPVVTTAVGGMLDTVVDGVTGKFVAPPEPEVVARAVRPLLEDATLRETWGAAGYQRASSRYSWDRVAAATLSAYRRAAPARASVVTDAGGSGRAIATAR</sequence>
<proteinExistence type="predicted"/>
<comment type="caution">
    <text evidence="5">The sequence shown here is derived from an EMBL/GenBank/DDBJ whole genome shotgun (WGS) entry which is preliminary data.</text>
</comment>
<dbReference type="PANTHER" id="PTHR45947:SF3">
    <property type="entry name" value="SULFOQUINOVOSYL TRANSFERASE SQD2"/>
    <property type="match status" value="1"/>
</dbReference>
<evidence type="ECO:0000259" key="4">
    <source>
        <dbReference type="Pfam" id="PF13439"/>
    </source>
</evidence>
<gene>
    <name evidence="5" type="ORF">FB390_4739</name>
</gene>
<keyword evidence="6" id="KW-1185">Reference proteome</keyword>
<dbReference type="AlphaFoldDB" id="A0A543FGY2"/>
<dbReference type="Pfam" id="PF00534">
    <property type="entry name" value="Glycos_transf_1"/>
    <property type="match status" value="1"/>
</dbReference>
<organism evidence="5 6">
    <name type="scientific">Nocardia bhagyanarayanae</name>
    <dbReference type="NCBI Taxonomy" id="1215925"/>
    <lineage>
        <taxon>Bacteria</taxon>
        <taxon>Bacillati</taxon>
        <taxon>Actinomycetota</taxon>
        <taxon>Actinomycetes</taxon>
        <taxon>Mycobacteriales</taxon>
        <taxon>Nocardiaceae</taxon>
        <taxon>Nocardia</taxon>
    </lineage>
</organism>
<evidence type="ECO:0000256" key="2">
    <source>
        <dbReference type="ARBA" id="ARBA00022679"/>
    </source>
</evidence>